<reference evidence="8" key="1">
    <citation type="journal article" date="2021" name="Nat. Commun.">
        <title>Genetic determinants of endophytism in the Arabidopsis root mycobiome.</title>
        <authorList>
            <person name="Mesny F."/>
            <person name="Miyauchi S."/>
            <person name="Thiergart T."/>
            <person name="Pickel B."/>
            <person name="Atanasova L."/>
            <person name="Karlsson M."/>
            <person name="Huettel B."/>
            <person name="Barry K.W."/>
            <person name="Haridas S."/>
            <person name="Chen C."/>
            <person name="Bauer D."/>
            <person name="Andreopoulos W."/>
            <person name="Pangilinan J."/>
            <person name="LaButti K."/>
            <person name="Riley R."/>
            <person name="Lipzen A."/>
            <person name="Clum A."/>
            <person name="Drula E."/>
            <person name="Henrissat B."/>
            <person name="Kohler A."/>
            <person name="Grigoriev I.V."/>
            <person name="Martin F.M."/>
            <person name="Hacquard S."/>
        </authorList>
    </citation>
    <scope>NUCLEOTIDE SEQUENCE</scope>
    <source>
        <strain evidence="8">MPI-CAGE-AT-0016</strain>
    </source>
</reference>
<dbReference type="Proteomes" id="UP000813385">
    <property type="component" value="Unassembled WGS sequence"/>
</dbReference>
<dbReference type="InterPro" id="IPR002528">
    <property type="entry name" value="MATE_fam"/>
</dbReference>
<name>A0A8K0TJ04_9PEZI</name>
<dbReference type="GO" id="GO:0015297">
    <property type="term" value="F:antiporter activity"/>
    <property type="evidence" value="ECO:0007669"/>
    <property type="project" value="InterPro"/>
</dbReference>
<comment type="subcellular location">
    <subcellularLocation>
        <location evidence="1">Membrane</location>
        <topology evidence="1">Multi-pass membrane protein</topology>
    </subcellularLocation>
</comment>
<proteinExistence type="inferred from homology"/>
<feature type="transmembrane region" description="Helical" evidence="7">
    <location>
        <begin position="341"/>
        <end position="360"/>
    </location>
</feature>
<evidence type="ECO:0000256" key="5">
    <source>
        <dbReference type="ARBA" id="ARBA00023136"/>
    </source>
</evidence>
<feature type="region of interest" description="Disordered" evidence="6">
    <location>
        <begin position="1"/>
        <end position="31"/>
    </location>
</feature>
<comment type="similarity">
    <text evidence="2">Belongs to the multi antimicrobial extrusion (MATE) (TC 2.A.66.1) family.</text>
</comment>
<feature type="transmembrane region" description="Helical" evidence="7">
    <location>
        <begin position="443"/>
        <end position="461"/>
    </location>
</feature>
<dbReference type="InterPro" id="IPR045069">
    <property type="entry name" value="MATE_euk"/>
</dbReference>
<organism evidence="8 9">
    <name type="scientific">Plectosphaerella cucumerina</name>
    <dbReference type="NCBI Taxonomy" id="40658"/>
    <lineage>
        <taxon>Eukaryota</taxon>
        <taxon>Fungi</taxon>
        <taxon>Dikarya</taxon>
        <taxon>Ascomycota</taxon>
        <taxon>Pezizomycotina</taxon>
        <taxon>Sordariomycetes</taxon>
        <taxon>Hypocreomycetidae</taxon>
        <taxon>Glomerellales</taxon>
        <taxon>Plectosphaerellaceae</taxon>
        <taxon>Plectosphaerella</taxon>
    </lineage>
</organism>
<protein>
    <submittedName>
        <fullName evidence="8">Mate-domain-containing protein</fullName>
    </submittedName>
</protein>
<dbReference type="OrthoDB" id="2126698at2759"/>
<feature type="transmembrane region" description="Helical" evidence="7">
    <location>
        <begin position="380"/>
        <end position="399"/>
    </location>
</feature>
<comment type="caution">
    <text evidence="8">The sequence shown here is derived from an EMBL/GenBank/DDBJ whole genome shotgun (WGS) entry which is preliminary data.</text>
</comment>
<evidence type="ECO:0000256" key="2">
    <source>
        <dbReference type="ARBA" id="ARBA00010199"/>
    </source>
</evidence>
<evidence type="ECO:0000313" key="9">
    <source>
        <dbReference type="Proteomes" id="UP000813385"/>
    </source>
</evidence>
<dbReference type="Pfam" id="PF01554">
    <property type="entry name" value="MatE"/>
    <property type="match status" value="2"/>
</dbReference>
<feature type="transmembrane region" description="Helical" evidence="7">
    <location>
        <begin position="411"/>
        <end position="431"/>
    </location>
</feature>
<dbReference type="NCBIfam" id="TIGR00797">
    <property type="entry name" value="matE"/>
    <property type="match status" value="1"/>
</dbReference>
<keyword evidence="4 7" id="KW-1133">Transmembrane helix</keyword>
<gene>
    <name evidence="8" type="ORF">B0T11DRAFT_94004</name>
</gene>
<dbReference type="GO" id="GO:1990961">
    <property type="term" value="P:xenobiotic detoxification by transmembrane export across the plasma membrane"/>
    <property type="evidence" value="ECO:0007669"/>
    <property type="project" value="InterPro"/>
</dbReference>
<accession>A0A8K0TJ04</accession>
<dbReference type="CDD" id="cd13132">
    <property type="entry name" value="MATE_eukaryotic"/>
    <property type="match status" value="1"/>
</dbReference>
<feature type="transmembrane region" description="Helical" evidence="7">
    <location>
        <begin position="123"/>
        <end position="147"/>
    </location>
</feature>
<dbReference type="EMBL" id="JAGPXD010000003">
    <property type="protein sequence ID" value="KAH7363482.1"/>
    <property type="molecule type" value="Genomic_DNA"/>
</dbReference>
<evidence type="ECO:0000256" key="7">
    <source>
        <dbReference type="SAM" id="Phobius"/>
    </source>
</evidence>
<keyword evidence="9" id="KW-1185">Reference proteome</keyword>
<feature type="transmembrane region" description="Helical" evidence="7">
    <location>
        <begin position="296"/>
        <end position="320"/>
    </location>
</feature>
<keyword evidence="5 7" id="KW-0472">Membrane</keyword>
<keyword evidence="3 7" id="KW-0812">Transmembrane</keyword>
<evidence type="ECO:0000313" key="8">
    <source>
        <dbReference type="EMBL" id="KAH7363482.1"/>
    </source>
</evidence>
<feature type="transmembrane region" description="Helical" evidence="7">
    <location>
        <begin position="153"/>
        <end position="174"/>
    </location>
</feature>
<feature type="transmembrane region" description="Helical" evidence="7">
    <location>
        <begin position="266"/>
        <end position="290"/>
    </location>
</feature>
<dbReference type="GO" id="GO:0042910">
    <property type="term" value="F:xenobiotic transmembrane transporter activity"/>
    <property type="evidence" value="ECO:0007669"/>
    <property type="project" value="InterPro"/>
</dbReference>
<evidence type="ECO:0000256" key="3">
    <source>
        <dbReference type="ARBA" id="ARBA00022692"/>
    </source>
</evidence>
<evidence type="ECO:0000256" key="4">
    <source>
        <dbReference type="ARBA" id="ARBA00022989"/>
    </source>
</evidence>
<evidence type="ECO:0000256" key="6">
    <source>
        <dbReference type="SAM" id="MobiDB-lite"/>
    </source>
</evidence>
<sequence length="480" mass="51974">MASRDSSPGERSPLLRRTVSETPPEASDSHDGKLSWEAGLLFRYSVPLVATYLLQYSFTVTTTIVAGHLAADDLAAASLGLSTLNIIGLAIFEGMATALDTLCSQAYGSGRFTGVGLHVQKMVVFMTATMIPVGAFWLCSPWILPLLVPQRDIALKAGTFLQVSLIGLPGYAFFEAGKRFLQAQGDFRSAMVVLVICTPVNAFLSWYLAIRLDMGLTGAALGQAIANDLRPLLLLIYTVFFGKWSHKCWGGFSSAAFREWGPMVRLSVAGSAVNMAEWLAFEILLIGSSYLSTNHLAAQTVLSTVSIVTWHFPFAVSVAVSTRIGHLIGANRVVAARRATALYGAVFVAIGIFDGLFLFLLRHQLASLISDDPNVQRIAAGSMLSVAIFQVIDAIIAGCNGMLRGLGRQHIAAWVVLIINYLGAVPTSMWLMLGKPGLELDGLWIGIGLGMVLTAVVECLYMKYIRWQDCVEDVRKREDM</sequence>
<feature type="transmembrane region" description="Helical" evidence="7">
    <location>
        <begin position="186"/>
        <end position="209"/>
    </location>
</feature>
<dbReference type="AlphaFoldDB" id="A0A8K0TJ04"/>
<dbReference type="PANTHER" id="PTHR11206">
    <property type="entry name" value="MULTIDRUG RESISTANCE PROTEIN"/>
    <property type="match status" value="1"/>
</dbReference>
<dbReference type="GO" id="GO:0016020">
    <property type="term" value="C:membrane"/>
    <property type="evidence" value="ECO:0007669"/>
    <property type="project" value="UniProtKB-SubCell"/>
</dbReference>
<evidence type="ECO:0000256" key="1">
    <source>
        <dbReference type="ARBA" id="ARBA00004141"/>
    </source>
</evidence>